<feature type="signal peptide" evidence="1">
    <location>
        <begin position="1"/>
        <end position="19"/>
    </location>
</feature>
<keyword evidence="1" id="KW-0732">Signal</keyword>
<sequence>MQTVRLILAFLALGLYSTAAEVSEEMAKLQDEYKGHMKIWAVEDDEEESSSGREYFLLKFESRQDVRDRHLNYEMHAAIQLTDKKTDQVVYAEATAVPSELPPDDFYADHTKWELKIPFGDMKKPKLTASAIEFGFIRNGQFIPIAVDYDKVDSMEEIVNSSAKEVKPKSFRHSHYAYNEIYD</sequence>
<protein>
    <submittedName>
        <fullName evidence="2">Uncharacterized protein</fullName>
    </submittedName>
</protein>
<evidence type="ECO:0000313" key="3">
    <source>
        <dbReference type="Proteomes" id="UP000464954"/>
    </source>
</evidence>
<dbReference type="EMBL" id="CP047593">
    <property type="protein sequence ID" value="QHI68824.1"/>
    <property type="molecule type" value="Genomic_DNA"/>
</dbReference>
<organism evidence="2 3">
    <name type="scientific">Tichowtungia aerotolerans</name>
    <dbReference type="NCBI Taxonomy" id="2697043"/>
    <lineage>
        <taxon>Bacteria</taxon>
        <taxon>Pseudomonadati</taxon>
        <taxon>Kiritimatiellota</taxon>
        <taxon>Tichowtungiia</taxon>
        <taxon>Tichowtungiales</taxon>
        <taxon>Tichowtungiaceae</taxon>
        <taxon>Tichowtungia</taxon>
    </lineage>
</organism>
<evidence type="ECO:0000313" key="2">
    <source>
        <dbReference type="EMBL" id="QHI68824.1"/>
    </source>
</evidence>
<accession>A0A6P1M8H0</accession>
<reference evidence="2 3" key="1">
    <citation type="submission" date="2020-01" db="EMBL/GenBank/DDBJ databases">
        <title>Ponticoccus aerotolerans gen. nov., sp. nov., an anaerobic bacterium and proposal of Ponticoccusceae fam. nov., Ponticoccusles ord. nov. and Ponticoccuse classis nov. in the phylum Kiritimatiellaeota.</title>
        <authorList>
            <person name="Zhou L.Y."/>
            <person name="Du Z.J."/>
        </authorList>
    </citation>
    <scope>NUCLEOTIDE SEQUENCE [LARGE SCALE GENOMIC DNA]</scope>
    <source>
        <strain evidence="2 3">S-5007</strain>
    </source>
</reference>
<dbReference type="KEGG" id="taer:GT409_04955"/>
<gene>
    <name evidence="2" type="ORF">GT409_04955</name>
</gene>
<name>A0A6P1M8H0_9BACT</name>
<dbReference type="Proteomes" id="UP000464954">
    <property type="component" value="Chromosome"/>
</dbReference>
<proteinExistence type="predicted"/>
<feature type="chain" id="PRO_5026691534" evidence="1">
    <location>
        <begin position="20"/>
        <end position="183"/>
    </location>
</feature>
<dbReference type="RefSeq" id="WP_160627514.1">
    <property type="nucleotide sequence ID" value="NZ_CP047593.1"/>
</dbReference>
<dbReference type="AlphaFoldDB" id="A0A6P1M8H0"/>
<evidence type="ECO:0000256" key="1">
    <source>
        <dbReference type="SAM" id="SignalP"/>
    </source>
</evidence>
<keyword evidence="3" id="KW-1185">Reference proteome</keyword>